<keyword evidence="5 8" id="KW-0472">Membrane</keyword>
<evidence type="ECO:0000256" key="5">
    <source>
        <dbReference type="ARBA" id="ARBA00023136"/>
    </source>
</evidence>
<organism evidence="9 10">
    <name type="scientific">Phyllotreta striolata</name>
    <name type="common">Striped flea beetle</name>
    <name type="synonym">Crioceris striolata</name>
    <dbReference type="NCBI Taxonomy" id="444603"/>
    <lineage>
        <taxon>Eukaryota</taxon>
        <taxon>Metazoa</taxon>
        <taxon>Ecdysozoa</taxon>
        <taxon>Arthropoda</taxon>
        <taxon>Hexapoda</taxon>
        <taxon>Insecta</taxon>
        <taxon>Pterygota</taxon>
        <taxon>Neoptera</taxon>
        <taxon>Endopterygota</taxon>
        <taxon>Coleoptera</taxon>
        <taxon>Polyphaga</taxon>
        <taxon>Cucujiformia</taxon>
        <taxon>Chrysomeloidea</taxon>
        <taxon>Chrysomelidae</taxon>
        <taxon>Galerucinae</taxon>
        <taxon>Alticini</taxon>
        <taxon>Phyllotreta</taxon>
    </lineage>
</organism>
<dbReference type="GO" id="GO:0050909">
    <property type="term" value="P:sensory perception of taste"/>
    <property type="evidence" value="ECO:0007669"/>
    <property type="project" value="InterPro"/>
</dbReference>
<dbReference type="GO" id="GO:0005886">
    <property type="term" value="C:plasma membrane"/>
    <property type="evidence" value="ECO:0007669"/>
    <property type="project" value="UniProtKB-SubCell"/>
</dbReference>
<protein>
    <recommendedName>
        <fullName evidence="8">Gustatory receptor</fullName>
    </recommendedName>
</protein>
<dbReference type="GO" id="GO:0007635">
    <property type="term" value="P:chemosensory behavior"/>
    <property type="evidence" value="ECO:0007669"/>
    <property type="project" value="TreeGrafter"/>
</dbReference>
<comment type="function">
    <text evidence="8">Gustatory receptor which mediates acceptance or avoidance behavior, depending on its substrates.</text>
</comment>
<accession>A0A9N9XN16</accession>
<dbReference type="Proteomes" id="UP001153712">
    <property type="component" value="Chromosome 15"/>
</dbReference>
<feature type="transmembrane region" description="Helical" evidence="8">
    <location>
        <begin position="229"/>
        <end position="253"/>
    </location>
</feature>
<feature type="transmembrane region" description="Helical" evidence="8">
    <location>
        <begin position="259"/>
        <end position="277"/>
    </location>
</feature>
<dbReference type="GO" id="GO:0030424">
    <property type="term" value="C:axon"/>
    <property type="evidence" value="ECO:0007669"/>
    <property type="project" value="TreeGrafter"/>
</dbReference>
<dbReference type="InterPro" id="IPR013604">
    <property type="entry name" value="7TM_chemorcpt"/>
</dbReference>
<evidence type="ECO:0000313" key="9">
    <source>
        <dbReference type="EMBL" id="CAG9857845.1"/>
    </source>
</evidence>
<feature type="transmembrane region" description="Helical" evidence="8">
    <location>
        <begin position="37"/>
        <end position="60"/>
    </location>
</feature>
<keyword evidence="2 8" id="KW-1003">Cell membrane</keyword>
<keyword evidence="4 8" id="KW-1133">Transmembrane helix</keyword>
<sequence length="368" mass="42679">MTSEKVDTRLLRKFIIVGKILGVFPVKLPGEFAVKSLYTLYMLFVNTVTFGIYFNSFSYLRKMYYSMDPIDFALDTLTVLSSLLFVAVCRLKILNDRQTFHSLTESISKLKYVIDPKKIPLDKPEVALLTARMILGYLLLPLFYMKQSFFDVDEKRTAFFIRASPHIAAMIHQLAVFQVANWINVVLKYRFRYLRVRLTSLENLQRVDLKEVLMVYKRLSKIAAYTNSLFGWHIFLAFCCSVVATLNCINFFMYGEREVFAILPYAVNAVIYTVSAFKTTSYCVDVQEESNRIIQFCYSYQKNLRSTSLEECLKRFAKVCLRIKPDYSAAGFFKMERRLQATTFSVLVSYLIVIAQFHLSANDGRSSE</sequence>
<comment type="subcellular location">
    <subcellularLocation>
        <location evidence="1 8">Cell membrane</location>
        <topology evidence="1 8">Multi-pass membrane protein</topology>
    </subcellularLocation>
</comment>
<dbReference type="OrthoDB" id="6478931at2759"/>
<feature type="transmembrane region" description="Helical" evidence="8">
    <location>
        <begin position="341"/>
        <end position="359"/>
    </location>
</feature>
<feature type="transmembrane region" description="Helical" evidence="8">
    <location>
        <begin position="126"/>
        <end position="145"/>
    </location>
</feature>
<keyword evidence="7 8" id="KW-0807">Transducer</keyword>
<dbReference type="AlphaFoldDB" id="A0A9N9XN16"/>
<dbReference type="PANTHER" id="PTHR21143">
    <property type="entry name" value="INVERTEBRATE GUSTATORY RECEPTOR"/>
    <property type="match status" value="1"/>
</dbReference>
<dbReference type="GO" id="GO:0043025">
    <property type="term" value="C:neuronal cell body"/>
    <property type="evidence" value="ECO:0007669"/>
    <property type="project" value="TreeGrafter"/>
</dbReference>
<feature type="transmembrane region" description="Helical" evidence="8">
    <location>
        <begin position="165"/>
        <end position="187"/>
    </location>
</feature>
<evidence type="ECO:0000256" key="8">
    <source>
        <dbReference type="RuleBase" id="RU363108"/>
    </source>
</evidence>
<evidence type="ECO:0000256" key="6">
    <source>
        <dbReference type="ARBA" id="ARBA00023170"/>
    </source>
</evidence>
<feature type="transmembrane region" description="Helical" evidence="8">
    <location>
        <begin position="72"/>
        <end position="91"/>
    </location>
</feature>
<dbReference type="GO" id="GO:0030425">
    <property type="term" value="C:dendrite"/>
    <property type="evidence" value="ECO:0007669"/>
    <property type="project" value="TreeGrafter"/>
</dbReference>
<name>A0A9N9XN16_PHYSR</name>
<dbReference type="EMBL" id="OU900108">
    <property type="protein sequence ID" value="CAG9857845.1"/>
    <property type="molecule type" value="Genomic_DNA"/>
</dbReference>
<comment type="similarity">
    <text evidence="8">Belongs to the insect chemoreceptor superfamily. Gustatory receptor (GR) family.</text>
</comment>
<evidence type="ECO:0000256" key="2">
    <source>
        <dbReference type="ARBA" id="ARBA00022475"/>
    </source>
</evidence>
<evidence type="ECO:0000256" key="1">
    <source>
        <dbReference type="ARBA" id="ARBA00004651"/>
    </source>
</evidence>
<evidence type="ECO:0000256" key="4">
    <source>
        <dbReference type="ARBA" id="ARBA00022989"/>
    </source>
</evidence>
<evidence type="ECO:0000313" key="10">
    <source>
        <dbReference type="Proteomes" id="UP001153712"/>
    </source>
</evidence>
<keyword evidence="3 8" id="KW-0812">Transmembrane</keyword>
<evidence type="ECO:0000256" key="3">
    <source>
        <dbReference type="ARBA" id="ARBA00022692"/>
    </source>
</evidence>
<dbReference type="GO" id="GO:0007165">
    <property type="term" value="P:signal transduction"/>
    <property type="evidence" value="ECO:0007669"/>
    <property type="project" value="UniProtKB-KW"/>
</dbReference>
<keyword evidence="10" id="KW-1185">Reference proteome</keyword>
<gene>
    <name evidence="9" type="ORF">PHYEVI_LOCUS4243</name>
</gene>
<dbReference type="Pfam" id="PF08395">
    <property type="entry name" value="7tm_7"/>
    <property type="match status" value="1"/>
</dbReference>
<evidence type="ECO:0000256" key="7">
    <source>
        <dbReference type="ARBA" id="ARBA00023224"/>
    </source>
</evidence>
<proteinExistence type="inferred from homology"/>
<dbReference type="GO" id="GO:0008049">
    <property type="term" value="P:male courtship behavior"/>
    <property type="evidence" value="ECO:0007669"/>
    <property type="project" value="TreeGrafter"/>
</dbReference>
<keyword evidence="6 8" id="KW-0675">Receptor</keyword>
<reference evidence="9" key="1">
    <citation type="submission" date="2022-01" db="EMBL/GenBank/DDBJ databases">
        <authorList>
            <person name="King R."/>
        </authorList>
    </citation>
    <scope>NUCLEOTIDE SEQUENCE</scope>
</reference>
<dbReference type="PANTHER" id="PTHR21143:SF104">
    <property type="entry name" value="GUSTATORY RECEPTOR 8A-RELATED"/>
    <property type="match status" value="1"/>
</dbReference>